<dbReference type="Gene3D" id="3.20.20.70">
    <property type="entry name" value="Aldolase class I"/>
    <property type="match status" value="1"/>
</dbReference>
<evidence type="ECO:0000256" key="11">
    <source>
        <dbReference type="ARBA" id="ARBA00023304"/>
    </source>
</evidence>
<dbReference type="EC" id="2.3.3.13" evidence="4 12"/>
<keyword evidence="9 12" id="KW-0479">Metal-binding</keyword>
<dbReference type="InterPro" id="IPR002034">
    <property type="entry name" value="AIPM/Hcit_synth_CS"/>
</dbReference>
<evidence type="ECO:0000256" key="6">
    <source>
        <dbReference type="ARBA" id="ARBA00022490"/>
    </source>
</evidence>
<dbReference type="CDD" id="cd07942">
    <property type="entry name" value="DRE_TIM_LeuA"/>
    <property type="match status" value="1"/>
</dbReference>
<evidence type="ECO:0000256" key="4">
    <source>
        <dbReference type="ARBA" id="ARBA00012973"/>
    </source>
</evidence>
<dbReference type="eggNOG" id="COG0119">
    <property type="taxonomic scope" value="Bacteria"/>
</dbReference>
<keyword evidence="10 12" id="KW-0460">Magnesium</keyword>
<dbReference type="STRING" id="1127134.NOCYR_0286"/>
<feature type="region of interest" description="Regulatory domain" evidence="12">
    <location>
        <begin position="483"/>
        <end position="597"/>
    </location>
</feature>
<gene>
    <name evidence="15" type="primary">leuA2</name>
    <name evidence="12" type="synonym">leuA</name>
    <name evidence="15" type="ordered locus">NOCYR_0286</name>
</gene>
<dbReference type="AlphaFoldDB" id="H6R8S9"/>
<dbReference type="OrthoDB" id="9803573at2"/>
<comment type="catalytic activity">
    <reaction evidence="1 12">
        <text>3-methyl-2-oxobutanoate + acetyl-CoA + H2O = (2S)-2-isopropylmalate + CoA + H(+)</text>
        <dbReference type="Rhea" id="RHEA:21524"/>
        <dbReference type="ChEBI" id="CHEBI:1178"/>
        <dbReference type="ChEBI" id="CHEBI:11851"/>
        <dbReference type="ChEBI" id="CHEBI:15377"/>
        <dbReference type="ChEBI" id="CHEBI:15378"/>
        <dbReference type="ChEBI" id="CHEBI:57287"/>
        <dbReference type="ChEBI" id="CHEBI:57288"/>
        <dbReference type="EC" id="2.3.3.13"/>
    </reaction>
</comment>
<comment type="pathway">
    <text evidence="2 12">Amino-acid biosynthesis; L-leucine biosynthesis; L-leucine from 3-methyl-2-oxobutanoate: step 1/4.</text>
</comment>
<dbReference type="InterPro" id="IPR005668">
    <property type="entry name" value="IPM_Synthase"/>
</dbReference>
<dbReference type="RefSeq" id="WP_014348584.1">
    <property type="nucleotide sequence ID" value="NC_016887.1"/>
</dbReference>
<dbReference type="Gene3D" id="3.30.160.270">
    <property type="match status" value="1"/>
</dbReference>
<evidence type="ECO:0000256" key="8">
    <source>
        <dbReference type="ARBA" id="ARBA00022679"/>
    </source>
</evidence>
<evidence type="ECO:0000256" key="3">
    <source>
        <dbReference type="ARBA" id="ARBA00009767"/>
    </source>
</evidence>
<evidence type="ECO:0000313" key="15">
    <source>
        <dbReference type="EMBL" id="CCF61107.1"/>
    </source>
</evidence>
<keyword evidence="6 12" id="KW-0963">Cytoplasm</keyword>
<keyword evidence="7 12" id="KW-0028">Amino-acid biosynthesis</keyword>
<dbReference type="InterPro" id="IPR013709">
    <property type="entry name" value="2-isopropylmalate_synth_dimer"/>
</dbReference>
<feature type="binding site" evidence="12">
    <location>
        <position position="280"/>
    </location>
    <ligand>
        <name>Mg(2+)</name>
        <dbReference type="ChEBI" id="CHEBI:18420"/>
    </ligand>
</feature>
<dbReference type="PROSITE" id="PS00815">
    <property type="entry name" value="AIPM_HOMOCIT_SYNTH_1"/>
    <property type="match status" value="1"/>
</dbReference>
<dbReference type="Pfam" id="PF22615">
    <property type="entry name" value="IPMS_D2"/>
    <property type="match status" value="1"/>
</dbReference>
<sequence>MSPADAFVSGTRTITAPTKPAPADQPAWNKQKNSSMPTFRYRPFAEEVEPITLPDRTWPDKVIDRAPAWCAVDLRDGNQALIDPMSPARKRRMFDLLVRMGYKEIEVGFPSASQTDFDFVREIITDGAIPDDVTIQVLTQCRPELIERTFEACSGAPNVIVHFYNSTSILQRRVVFRADREAVKKIATDAARLCLETERKHSDTNWRYEYSPESYTGTELEYAKEVCDAVSEIIAPTPDKPLIINLPATVEMATPNVYADSIEWMHRNLARREAIVLSLHPHNDRGTAVAAAELGYQAGADRIEGCLFGNGERTGNVCLVTLGMNMFSRGIDPQINFSDIDEIRRTVEYCNQLPVHERHPYGGDLVYTAFSGSHQDAINKGLDAMKVTADSAGADVDDITWEVPYLPIDPKDVGRTYEAVIRVNSQSGKGGVAYIMKTDHGLALPRRLQIEFSQAIQKITDGEGGEVTPKEMWDVFATEYLNPVRPLERIKQKVTASETDGGTDTITATVKVDGVEQEVTGTGNGPLAAFVDAIATVGYDVRVLDYSEHAMSAGDDAQAAAYVECAIGDKVVWGVGIATSITTASLRAVVSAVNRAS</sequence>
<dbReference type="KEGG" id="ncy:NOCYR_0286"/>
<evidence type="ECO:0000313" key="16">
    <source>
        <dbReference type="Proteomes" id="UP000008190"/>
    </source>
</evidence>
<dbReference type="Pfam" id="PF00682">
    <property type="entry name" value="HMGL-like"/>
    <property type="match status" value="1"/>
</dbReference>
<keyword evidence="8 12" id="KW-0808">Transferase</keyword>
<accession>H6R8S9</accession>
<reference evidence="15 16" key="1">
    <citation type="journal article" date="2012" name="J. Bacteriol.">
        <title>Genome sequence of the human- and animal-pathogenic strain Nocardia cyriacigeorgica GUH-2.</title>
        <authorList>
            <person name="Zoropogui A."/>
            <person name="Pujic P."/>
            <person name="Normand P."/>
            <person name="Barbe V."/>
            <person name="Beaman B."/>
            <person name="Beaman L."/>
            <person name="Boiron P."/>
            <person name="Colinon C."/>
            <person name="Deredjian A."/>
            <person name="Graindorge A."/>
            <person name="Mangenot S."/>
            <person name="Nazaret S."/>
            <person name="Neto M."/>
            <person name="Petit S."/>
            <person name="Roche D."/>
            <person name="Vallenet D."/>
            <person name="Rodriguez-Nava V."/>
            <person name="Richard Y."/>
            <person name="Cournoyer B."/>
            <person name="Blaha D."/>
        </authorList>
    </citation>
    <scope>NUCLEOTIDE SEQUENCE [LARGE SCALE GENOMIC DNA]</scope>
    <source>
        <strain evidence="15 16">GUH-2</strain>
    </source>
</reference>
<feature type="domain" description="Pyruvate carboxyltransferase" evidence="14">
    <location>
        <begin position="67"/>
        <end position="341"/>
    </location>
</feature>
<dbReference type="NCBIfam" id="TIGR00970">
    <property type="entry name" value="leuA_yeast"/>
    <property type="match status" value="1"/>
</dbReference>
<dbReference type="FunFam" id="3.20.20.70:FF:000045">
    <property type="entry name" value="2-isopropylmalate synthase"/>
    <property type="match status" value="1"/>
</dbReference>
<comment type="function">
    <text evidence="12">Catalyzes the condensation of the acetyl group of acetyl-CoA with 3-methyl-2-oxobutanoate (2-ketoisovalerate) to form 3-carboxy-3-hydroxy-4-methylpentanoate (2-isopropylmalate).</text>
</comment>
<evidence type="ECO:0000256" key="10">
    <source>
        <dbReference type="ARBA" id="ARBA00022842"/>
    </source>
</evidence>
<feature type="binding site" evidence="12">
    <location>
        <position position="282"/>
    </location>
    <ligand>
        <name>Mg(2+)</name>
        <dbReference type="ChEBI" id="CHEBI:18420"/>
    </ligand>
</feature>
<dbReference type="Proteomes" id="UP000008190">
    <property type="component" value="Chromosome"/>
</dbReference>
<feature type="region of interest" description="Disordered" evidence="13">
    <location>
        <begin position="1"/>
        <end position="33"/>
    </location>
</feature>
<keyword evidence="5 12" id="KW-0432">Leucine biosynthesis</keyword>
<dbReference type="SUPFAM" id="SSF110921">
    <property type="entry name" value="2-isopropylmalate synthase LeuA, allosteric (dimerisation) domain"/>
    <property type="match status" value="1"/>
</dbReference>
<proteinExistence type="inferred from homology"/>
<dbReference type="SUPFAM" id="SSF89000">
    <property type="entry name" value="post-HMGL domain-like"/>
    <property type="match status" value="1"/>
</dbReference>
<comment type="similarity">
    <text evidence="3 12">Belongs to the alpha-IPM synthase/homocitrate synthase family. LeuA type 2 subfamily.</text>
</comment>
<dbReference type="NCBIfam" id="NF002991">
    <property type="entry name" value="PRK03739.1"/>
    <property type="match status" value="1"/>
</dbReference>
<dbReference type="EMBL" id="FO082843">
    <property type="protein sequence ID" value="CCF61107.1"/>
    <property type="molecule type" value="Genomic_DNA"/>
</dbReference>
<dbReference type="GO" id="GO:0003985">
    <property type="term" value="F:acetyl-CoA C-acetyltransferase activity"/>
    <property type="evidence" value="ECO:0007669"/>
    <property type="project" value="UniProtKB-UniRule"/>
</dbReference>
<evidence type="ECO:0000256" key="7">
    <source>
        <dbReference type="ARBA" id="ARBA00022605"/>
    </source>
</evidence>
<evidence type="ECO:0000256" key="9">
    <source>
        <dbReference type="ARBA" id="ARBA00022723"/>
    </source>
</evidence>
<dbReference type="UniPathway" id="UPA00048">
    <property type="reaction ID" value="UER00070"/>
</dbReference>
<keyword evidence="11 12" id="KW-0100">Branched-chain amino acid biosynthesis</keyword>
<dbReference type="PANTHER" id="PTHR46911">
    <property type="match status" value="1"/>
</dbReference>
<feature type="binding site" evidence="12">
    <location>
        <position position="316"/>
    </location>
    <ligand>
        <name>Mg(2+)</name>
        <dbReference type="ChEBI" id="CHEBI:18420"/>
    </ligand>
</feature>
<dbReference type="InterPro" id="IPR000891">
    <property type="entry name" value="PYR_CT"/>
</dbReference>
<dbReference type="SMART" id="SM00917">
    <property type="entry name" value="LeuA_dimer"/>
    <property type="match status" value="1"/>
</dbReference>
<evidence type="ECO:0000256" key="2">
    <source>
        <dbReference type="ARBA" id="ARBA00004689"/>
    </source>
</evidence>
<dbReference type="HOGENOM" id="CLU_004588_3_2_11"/>
<name>H6R8S9_NOCCG</name>
<dbReference type="HAMAP" id="MF_00572">
    <property type="entry name" value="LeuA_type2"/>
    <property type="match status" value="1"/>
</dbReference>
<comment type="subunit">
    <text evidence="12">Homodimer.</text>
</comment>
<dbReference type="GO" id="GO:0005737">
    <property type="term" value="C:cytoplasm"/>
    <property type="evidence" value="ECO:0007669"/>
    <property type="project" value="UniProtKB-SubCell"/>
</dbReference>
<dbReference type="InterPro" id="IPR013785">
    <property type="entry name" value="Aldolase_TIM"/>
</dbReference>
<evidence type="ECO:0000256" key="5">
    <source>
        <dbReference type="ARBA" id="ARBA00022430"/>
    </source>
</evidence>
<organism evidence="15 16">
    <name type="scientific">Nocardia cyriacigeorgica (strain GUH-2)</name>
    <dbReference type="NCBI Taxonomy" id="1127134"/>
    <lineage>
        <taxon>Bacteria</taxon>
        <taxon>Bacillati</taxon>
        <taxon>Actinomycetota</taxon>
        <taxon>Actinomycetes</taxon>
        <taxon>Mycobacteriales</taxon>
        <taxon>Nocardiaceae</taxon>
        <taxon>Nocardia</taxon>
    </lineage>
</organism>
<protein>
    <recommendedName>
        <fullName evidence="4 12">2-isopropylmalate synthase</fullName>
        <ecNumber evidence="4 12">2.3.3.13</ecNumber>
    </recommendedName>
    <alternativeName>
        <fullName evidence="12">Alpha-IPM synthase</fullName>
    </alternativeName>
    <alternativeName>
        <fullName evidence="12">Alpha-isopropylmalate synthase</fullName>
    </alternativeName>
</protein>
<evidence type="ECO:0000259" key="14">
    <source>
        <dbReference type="PROSITE" id="PS50991"/>
    </source>
</evidence>
<dbReference type="InterPro" id="IPR039371">
    <property type="entry name" value="LeuA_N_DRE-TIM"/>
</dbReference>
<comment type="cofactor">
    <cofactor evidence="12">
        <name>Mg(2+)</name>
        <dbReference type="ChEBI" id="CHEBI:18420"/>
    </cofactor>
</comment>
<feature type="binding site" evidence="12">
    <location>
        <position position="76"/>
    </location>
    <ligand>
        <name>Mg(2+)</name>
        <dbReference type="ChEBI" id="CHEBI:18420"/>
    </ligand>
</feature>
<dbReference type="PANTHER" id="PTHR46911:SF1">
    <property type="entry name" value="2-ISOPROPYLMALATE SYNTHASE"/>
    <property type="match status" value="1"/>
</dbReference>
<evidence type="ECO:0000256" key="1">
    <source>
        <dbReference type="ARBA" id="ARBA00000064"/>
    </source>
</evidence>
<evidence type="ECO:0000256" key="13">
    <source>
        <dbReference type="SAM" id="MobiDB-lite"/>
    </source>
</evidence>
<dbReference type="GO" id="GO:0003852">
    <property type="term" value="F:2-isopropylmalate synthase activity"/>
    <property type="evidence" value="ECO:0007669"/>
    <property type="project" value="UniProtKB-UniRule"/>
</dbReference>
<dbReference type="Pfam" id="PF08502">
    <property type="entry name" value="LeuA_dimer"/>
    <property type="match status" value="1"/>
</dbReference>
<keyword evidence="16" id="KW-1185">Reference proteome</keyword>
<evidence type="ECO:0000256" key="12">
    <source>
        <dbReference type="HAMAP-Rule" id="MF_00572"/>
    </source>
</evidence>
<dbReference type="PROSITE" id="PS50991">
    <property type="entry name" value="PYR_CT"/>
    <property type="match status" value="1"/>
</dbReference>
<dbReference type="InterPro" id="IPR036230">
    <property type="entry name" value="LeuA_allosteric_dom_sf"/>
</dbReference>
<dbReference type="PROSITE" id="PS00816">
    <property type="entry name" value="AIPM_HOMOCIT_SYNTH_2"/>
    <property type="match status" value="1"/>
</dbReference>
<dbReference type="GO" id="GO:0009098">
    <property type="term" value="P:L-leucine biosynthetic process"/>
    <property type="evidence" value="ECO:0007669"/>
    <property type="project" value="UniProtKB-UniRule"/>
</dbReference>
<dbReference type="SUPFAM" id="SSF51569">
    <property type="entry name" value="Aldolase"/>
    <property type="match status" value="1"/>
</dbReference>
<dbReference type="FunFam" id="3.30.160.270:FF:000006">
    <property type="entry name" value="2-isopropylmalate synthase"/>
    <property type="match status" value="1"/>
</dbReference>
<dbReference type="GO" id="GO:0000287">
    <property type="term" value="F:magnesium ion binding"/>
    <property type="evidence" value="ECO:0007669"/>
    <property type="project" value="UniProtKB-UniRule"/>
</dbReference>
<comment type="subcellular location">
    <subcellularLocation>
        <location evidence="12">Cytoplasm</location>
    </subcellularLocation>
</comment>
<dbReference type="InterPro" id="IPR054692">
    <property type="entry name" value="LeuA-like_post-cat"/>
</dbReference>